<evidence type="ECO:0000313" key="2">
    <source>
        <dbReference type="Proteomes" id="UP000287823"/>
    </source>
</evidence>
<organism evidence="1 2">
    <name type="scientific">Aliidiomarina soli</name>
    <dbReference type="NCBI Taxonomy" id="1928574"/>
    <lineage>
        <taxon>Bacteria</taxon>
        <taxon>Pseudomonadati</taxon>
        <taxon>Pseudomonadota</taxon>
        <taxon>Gammaproteobacteria</taxon>
        <taxon>Alteromonadales</taxon>
        <taxon>Idiomarinaceae</taxon>
        <taxon>Aliidiomarina</taxon>
    </lineage>
</organism>
<gene>
    <name evidence="1" type="ORF">CWE14_14145</name>
</gene>
<dbReference type="Proteomes" id="UP000287823">
    <property type="component" value="Unassembled WGS sequence"/>
</dbReference>
<dbReference type="PROSITE" id="PS51257">
    <property type="entry name" value="PROKAR_LIPOPROTEIN"/>
    <property type="match status" value="1"/>
</dbReference>
<evidence type="ECO:0008006" key="3">
    <source>
        <dbReference type="Google" id="ProtNLM"/>
    </source>
</evidence>
<sequence>MKRNLVFSCIALALLVGCDSSKTDEEILASGGYVLEYELDGEAYEVRRANAGQFNIACPSGVTCDRDFTYRAHSFSDENLMMYMSFSPLLVGNYSYASIIQNFNYASMRIEVPSLSSGNSEVYFQPLNPLRELNFDADVFRTSRFELSLNAFEDGYLSGTWSGTVTELTKKTEDQSDEDCYVDDIMGECYEAIPVTMPFTLRFNIEVEH</sequence>
<protein>
    <recommendedName>
        <fullName evidence="3">Lipoprotein</fullName>
    </recommendedName>
</protein>
<accession>A0A432WC02</accession>
<dbReference type="EMBL" id="PIPO01000007">
    <property type="protein sequence ID" value="RUO29597.1"/>
    <property type="molecule type" value="Genomic_DNA"/>
</dbReference>
<name>A0A432WC02_9GAMM</name>
<keyword evidence="2" id="KW-1185">Reference proteome</keyword>
<reference evidence="1 2" key="1">
    <citation type="journal article" date="2011" name="Front. Microbiol.">
        <title>Genomic signatures of strain selection and enhancement in Bacillus atrophaeus var. globigii, a historical biowarfare simulant.</title>
        <authorList>
            <person name="Gibbons H.S."/>
            <person name="Broomall S.M."/>
            <person name="McNew L.A."/>
            <person name="Daligault H."/>
            <person name="Chapman C."/>
            <person name="Bruce D."/>
            <person name="Karavis M."/>
            <person name="Krepps M."/>
            <person name="McGregor P.A."/>
            <person name="Hong C."/>
            <person name="Park K.H."/>
            <person name="Akmal A."/>
            <person name="Feldman A."/>
            <person name="Lin J.S."/>
            <person name="Chang W.E."/>
            <person name="Higgs B.W."/>
            <person name="Demirev P."/>
            <person name="Lindquist J."/>
            <person name="Liem A."/>
            <person name="Fochler E."/>
            <person name="Read T.D."/>
            <person name="Tapia R."/>
            <person name="Johnson S."/>
            <person name="Bishop-Lilly K.A."/>
            <person name="Detter C."/>
            <person name="Han C."/>
            <person name="Sozhamannan S."/>
            <person name="Rosenzweig C.N."/>
            <person name="Skowronski E.W."/>
        </authorList>
    </citation>
    <scope>NUCLEOTIDE SEQUENCE [LARGE SCALE GENOMIC DNA]</scope>
    <source>
        <strain evidence="1 2">Y4G10-17</strain>
    </source>
</reference>
<dbReference type="AlphaFoldDB" id="A0A432WC02"/>
<comment type="caution">
    <text evidence="1">The sequence shown here is derived from an EMBL/GenBank/DDBJ whole genome shotgun (WGS) entry which is preliminary data.</text>
</comment>
<dbReference type="RefSeq" id="WP_126799972.1">
    <property type="nucleotide sequence ID" value="NZ_PIPO01000007.1"/>
</dbReference>
<evidence type="ECO:0000313" key="1">
    <source>
        <dbReference type="EMBL" id="RUO29597.1"/>
    </source>
</evidence>
<proteinExistence type="predicted"/>